<proteinExistence type="predicted"/>
<gene>
    <name evidence="1" type="ORF">NCTC11091_02171</name>
</gene>
<evidence type="ECO:0000313" key="1">
    <source>
        <dbReference type="EMBL" id="STZ01698.1"/>
    </source>
</evidence>
<protein>
    <submittedName>
        <fullName evidence="1">Uncharacterized protein</fullName>
    </submittedName>
</protein>
<dbReference type="Proteomes" id="UP000255193">
    <property type="component" value="Unassembled WGS sequence"/>
</dbReference>
<name>A0A378QLQ1_9GAMM</name>
<dbReference type="AlphaFoldDB" id="A0A378QLQ1"/>
<dbReference type="RefSeq" id="WP_067059474.1">
    <property type="nucleotide sequence ID" value="NZ_MXAO01000016.1"/>
</dbReference>
<dbReference type="EMBL" id="UGQA01000005">
    <property type="protein sequence ID" value="STZ01698.1"/>
    <property type="molecule type" value="Genomic_DNA"/>
</dbReference>
<organism evidence="1 2">
    <name type="scientific">Faucicola atlantae</name>
    <dbReference type="NCBI Taxonomy" id="34059"/>
    <lineage>
        <taxon>Bacteria</taxon>
        <taxon>Pseudomonadati</taxon>
        <taxon>Pseudomonadota</taxon>
        <taxon>Gammaproteobacteria</taxon>
        <taxon>Moraxellales</taxon>
        <taxon>Moraxellaceae</taxon>
        <taxon>Faucicola</taxon>
    </lineage>
</organism>
<sequence>MITFNEILNNLEDTDKRIIPGIDPIENQCVLYFQDHMIESVEKQFYKITNYSNPPKAANGGANLAGCKIILPNGKSFHALVFHGDLEGWKADIENATTKLNISLGNIINQSSFIVGNLAFNLDDCTIEFY</sequence>
<evidence type="ECO:0000313" key="2">
    <source>
        <dbReference type="Proteomes" id="UP000255193"/>
    </source>
</evidence>
<accession>A0A378QLQ1</accession>
<reference evidence="1 2" key="1">
    <citation type="submission" date="2018-06" db="EMBL/GenBank/DDBJ databases">
        <authorList>
            <consortium name="Pathogen Informatics"/>
            <person name="Doyle S."/>
        </authorList>
    </citation>
    <scope>NUCLEOTIDE SEQUENCE [LARGE SCALE GENOMIC DNA]</scope>
    <source>
        <strain evidence="1 2">NCTC11091</strain>
    </source>
</reference>